<name>B6HL32_PENRW</name>
<dbReference type="AlphaFoldDB" id="B6HL32"/>
<proteinExistence type="predicted"/>
<evidence type="ECO:0000313" key="2">
    <source>
        <dbReference type="Proteomes" id="UP000000724"/>
    </source>
</evidence>
<dbReference type="VEuPathDB" id="FungiDB:PCH_Pc21g20830"/>
<protein>
    <submittedName>
        <fullName evidence="1">Uncharacterized protein</fullName>
    </submittedName>
</protein>
<organism evidence="1 2">
    <name type="scientific">Penicillium rubens (strain ATCC 28089 / DSM 1075 / NRRL 1951 / Wisconsin 54-1255)</name>
    <name type="common">Penicillium chrysogenum</name>
    <dbReference type="NCBI Taxonomy" id="500485"/>
    <lineage>
        <taxon>Eukaryota</taxon>
        <taxon>Fungi</taxon>
        <taxon>Dikarya</taxon>
        <taxon>Ascomycota</taxon>
        <taxon>Pezizomycotina</taxon>
        <taxon>Eurotiomycetes</taxon>
        <taxon>Eurotiomycetidae</taxon>
        <taxon>Eurotiales</taxon>
        <taxon>Aspergillaceae</taxon>
        <taxon>Penicillium</taxon>
        <taxon>Penicillium chrysogenum species complex</taxon>
    </lineage>
</organism>
<dbReference type="EMBL" id="AM920436">
    <property type="protein sequence ID" value="CAP96980.1"/>
    <property type="molecule type" value="Genomic_DNA"/>
</dbReference>
<keyword evidence="2" id="KW-1185">Reference proteome</keyword>
<dbReference type="HOGENOM" id="CLU_877439_0_0_1"/>
<reference evidence="1 2" key="1">
    <citation type="journal article" date="2008" name="Nat. Biotechnol.">
        <title>Genome sequencing and analysis of the filamentous fungus Penicillium chrysogenum.</title>
        <authorList>
            <person name="van den Berg M.A."/>
            <person name="Albang R."/>
            <person name="Albermann K."/>
            <person name="Badger J.H."/>
            <person name="Daran J.-M."/>
            <person name="Driessen A.J.M."/>
            <person name="Garcia-Estrada C."/>
            <person name="Fedorova N.D."/>
            <person name="Harris D.M."/>
            <person name="Heijne W.H.M."/>
            <person name="Joardar V.S."/>
            <person name="Kiel J.A.K.W."/>
            <person name="Kovalchuk A."/>
            <person name="Martin J.F."/>
            <person name="Nierman W.C."/>
            <person name="Nijland J.G."/>
            <person name="Pronk J.T."/>
            <person name="Roubos J.A."/>
            <person name="van der Klei I.J."/>
            <person name="van Peij N.N.M.E."/>
            <person name="Veenhuis M."/>
            <person name="von Doehren H."/>
            <person name="Wagner C."/>
            <person name="Wortman J.R."/>
            <person name="Bovenberg R.A.L."/>
        </authorList>
    </citation>
    <scope>NUCLEOTIDE SEQUENCE [LARGE SCALE GENOMIC DNA]</scope>
    <source>
        <strain evidence="2">ATCC 28089 / DSM 1075 / NRRL 1951 / Wisconsin 54-1255</strain>
    </source>
</reference>
<gene>
    <name evidence="1" type="ORF">Pc21g20830</name>
    <name evidence="1" type="ORF">PCH_Pc21g20830</name>
</gene>
<accession>B6HL32</accession>
<dbReference type="Proteomes" id="UP000000724">
    <property type="component" value="Contig Pc00c21"/>
</dbReference>
<evidence type="ECO:0000313" key="1">
    <source>
        <dbReference type="EMBL" id="CAP96980.1"/>
    </source>
</evidence>
<sequence>MFKILIKTLCTKQVISCNTAGWLAARHTPCSCWSSSATYQYVDIDQQFPRNVTDHGLVPRPTSSASLCEACNGNTTIDLQTERCNNKKTKDYKLLKPPTMVFPGCYYDGCRLAVKQKLGLCSLAHQRAPSRANDKKGNFPSVSECLTTSRVQFMPILKPWPLVWGEDSQADEYSGQALWGEINHDVVTLAVFSHLSSSPDFSGQNRKSWGIRGCFLGYVYPETEEWFYGLATPRYRCLPCLLSLLRGILGTTNRETLCLRGLPGAEHTISMDTDHAYGRKSIVMRCVCLPCLVSLLEFRQPTIRKIWCLPFLLSLPK</sequence>